<proteinExistence type="predicted"/>
<protein>
    <submittedName>
        <fullName evidence="1">Cytochrome P450</fullName>
    </submittedName>
</protein>
<evidence type="ECO:0000313" key="2">
    <source>
        <dbReference type="Proteomes" id="UP000308600"/>
    </source>
</evidence>
<sequence>MSVVDNLNWTTILLAIGVVFIISRVNNFANGLKAVDYLAGPRVPFPLVSLPGVLLPTSWWNPGVFYVWRWRNHFYKTWGSETIAFVPWASGKPNIVTTNLEVARQVTLGGHKSSWGKPRDKTRAHLIFGMNLVSAEGELWRKHRRVVGPAFTNDLYQLVWQETYRFYNEMIEAEGWSTQDSFAVPAVQGLTFKLAVLVMGNCGFGFTFDWLEPPTTLDGSMSIQQAFHKFTKWHMLDVFFPKWVSKLPIPEFWRYQVAFNKLKDFMHAQITERRHSIQGGSPLRNDVFTMLVKANEDEEAKFRLDDEELIGNIFVMFIAGHETTAHTLAAAVGLLAVHDEIQDEVHEEIMSVIGHRDPLLSDFTKLENVVSIFYEAVRMFPAGFLIVRRTSEDTILQLPSPVGQQGTTSLPVQKGTDIIVDIVGIQNNPRYFDEHEKFKPQRWRGISNESELLSTFSIASGPRACIGRKFATLESVCFLTSLLRDWKVEPVLKLGETMEEWKKRVLDAKFVITLAVKDVPVRFVRRKSRKHRSM</sequence>
<dbReference type="EMBL" id="ML208343">
    <property type="protein sequence ID" value="TFK68804.1"/>
    <property type="molecule type" value="Genomic_DNA"/>
</dbReference>
<organism evidence="1 2">
    <name type="scientific">Pluteus cervinus</name>
    <dbReference type="NCBI Taxonomy" id="181527"/>
    <lineage>
        <taxon>Eukaryota</taxon>
        <taxon>Fungi</taxon>
        <taxon>Dikarya</taxon>
        <taxon>Basidiomycota</taxon>
        <taxon>Agaricomycotina</taxon>
        <taxon>Agaricomycetes</taxon>
        <taxon>Agaricomycetidae</taxon>
        <taxon>Agaricales</taxon>
        <taxon>Pluteineae</taxon>
        <taxon>Pluteaceae</taxon>
        <taxon>Pluteus</taxon>
    </lineage>
</organism>
<dbReference type="Proteomes" id="UP000308600">
    <property type="component" value="Unassembled WGS sequence"/>
</dbReference>
<gene>
    <name evidence="1" type="ORF">BDN72DRAFT_878766</name>
</gene>
<evidence type="ECO:0000313" key="1">
    <source>
        <dbReference type="EMBL" id="TFK68804.1"/>
    </source>
</evidence>
<accession>A0ACD3ATY3</accession>
<reference evidence="1 2" key="1">
    <citation type="journal article" date="2019" name="Nat. Ecol. Evol.">
        <title>Megaphylogeny resolves global patterns of mushroom evolution.</title>
        <authorList>
            <person name="Varga T."/>
            <person name="Krizsan K."/>
            <person name="Foldi C."/>
            <person name="Dima B."/>
            <person name="Sanchez-Garcia M."/>
            <person name="Sanchez-Ramirez S."/>
            <person name="Szollosi G.J."/>
            <person name="Szarkandi J.G."/>
            <person name="Papp V."/>
            <person name="Albert L."/>
            <person name="Andreopoulos W."/>
            <person name="Angelini C."/>
            <person name="Antonin V."/>
            <person name="Barry K.W."/>
            <person name="Bougher N.L."/>
            <person name="Buchanan P."/>
            <person name="Buyck B."/>
            <person name="Bense V."/>
            <person name="Catcheside P."/>
            <person name="Chovatia M."/>
            <person name="Cooper J."/>
            <person name="Damon W."/>
            <person name="Desjardin D."/>
            <person name="Finy P."/>
            <person name="Geml J."/>
            <person name="Haridas S."/>
            <person name="Hughes K."/>
            <person name="Justo A."/>
            <person name="Karasinski D."/>
            <person name="Kautmanova I."/>
            <person name="Kiss B."/>
            <person name="Kocsube S."/>
            <person name="Kotiranta H."/>
            <person name="LaButti K.M."/>
            <person name="Lechner B.E."/>
            <person name="Liimatainen K."/>
            <person name="Lipzen A."/>
            <person name="Lukacs Z."/>
            <person name="Mihaltcheva S."/>
            <person name="Morgado L.N."/>
            <person name="Niskanen T."/>
            <person name="Noordeloos M.E."/>
            <person name="Ohm R.A."/>
            <person name="Ortiz-Santana B."/>
            <person name="Ovrebo C."/>
            <person name="Racz N."/>
            <person name="Riley R."/>
            <person name="Savchenko A."/>
            <person name="Shiryaev A."/>
            <person name="Soop K."/>
            <person name="Spirin V."/>
            <person name="Szebenyi C."/>
            <person name="Tomsovsky M."/>
            <person name="Tulloss R.E."/>
            <person name="Uehling J."/>
            <person name="Grigoriev I.V."/>
            <person name="Vagvolgyi C."/>
            <person name="Papp T."/>
            <person name="Martin F.M."/>
            <person name="Miettinen O."/>
            <person name="Hibbett D.S."/>
            <person name="Nagy L.G."/>
        </authorList>
    </citation>
    <scope>NUCLEOTIDE SEQUENCE [LARGE SCALE GENOMIC DNA]</scope>
    <source>
        <strain evidence="1 2">NL-1719</strain>
    </source>
</reference>
<keyword evidence="2" id="KW-1185">Reference proteome</keyword>
<name>A0ACD3ATY3_9AGAR</name>